<dbReference type="RefSeq" id="WP_175276369.1">
    <property type="nucleotide sequence ID" value="NZ_CP054836.1"/>
</dbReference>
<feature type="transmembrane region" description="Helical" evidence="7">
    <location>
        <begin position="74"/>
        <end position="99"/>
    </location>
</feature>
<feature type="transmembrane region" description="Helical" evidence="7">
    <location>
        <begin position="40"/>
        <end position="62"/>
    </location>
</feature>
<dbReference type="InterPro" id="IPR002751">
    <property type="entry name" value="CbiM/NikMN"/>
</dbReference>
<feature type="transmembrane region" description="Helical" evidence="7">
    <location>
        <begin position="181"/>
        <end position="203"/>
    </location>
</feature>
<comment type="subcellular location">
    <subcellularLocation>
        <location evidence="1">Cell membrane</location>
        <topology evidence="1">Multi-pass membrane protein</topology>
    </subcellularLocation>
</comment>
<dbReference type="EMBL" id="CP054836">
    <property type="protein sequence ID" value="QKV18476.1"/>
    <property type="molecule type" value="Genomic_DNA"/>
</dbReference>
<keyword evidence="2" id="KW-0813">Transport</keyword>
<organism evidence="8 9">
    <name type="scientific">Oricola thermophila</name>
    <dbReference type="NCBI Taxonomy" id="2742145"/>
    <lineage>
        <taxon>Bacteria</taxon>
        <taxon>Pseudomonadati</taxon>
        <taxon>Pseudomonadota</taxon>
        <taxon>Alphaproteobacteria</taxon>
        <taxon>Hyphomicrobiales</taxon>
        <taxon>Ahrensiaceae</taxon>
        <taxon>Oricola</taxon>
    </lineage>
</organism>
<sequence>MHIEPGVVDGAKIVLSYATAAASFGLAGKMALDTIRNDGGIVSLAARSVATTALVFGFFEILPHYPVGVSEVHFILGSTLFLIFGAGPAALGLALGLLAQGLFFAPFDLPQYGINVTTLLVPLYAMSLLAKRIIPAKTAYKDVKYTQALALSTSYQTGIVAWVAFWAFYGHGFAAENLAQVASFGAAYMSVIILEPIVDLAVLTIPKNADRLTDNLIFQNRLHRAAA</sequence>
<evidence type="ECO:0000256" key="4">
    <source>
        <dbReference type="ARBA" id="ARBA00022692"/>
    </source>
</evidence>
<evidence type="ECO:0000256" key="7">
    <source>
        <dbReference type="SAM" id="Phobius"/>
    </source>
</evidence>
<evidence type="ECO:0000313" key="8">
    <source>
        <dbReference type="EMBL" id="QKV18476.1"/>
    </source>
</evidence>
<dbReference type="Proteomes" id="UP000509367">
    <property type="component" value="Chromosome"/>
</dbReference>
<keyword evidence="3" id="KW-1003">Cell membrane</keyword>
<feature type="transmembrane region" description="Helical" evidence="7">
    <location>
        <begin position="149"/>
        <end position="169"/>
    </location>
</feature>
<feature type="transmembrane region" description="Helical" evidence="7">
    <location>
        <begin position="111"/>
        <end position="129"/>
    </location>
</feature>
<protein>
    <submittedName>
        <fullName evidence="8">Energy-coupling factor ABC transporter permease</fullName>
    </submittedName>
</protein>
<name>A0A6N1VBU3_9HYPH</name>
<dbReference type="GO" id="GO:0005886">
    <property type="term" value="C:plasma membrane"/>
    <property type="evidence" value="ECO:0007669"/>
    <property type="project" value="UniProtKB-SubCell"/>
</dbReference>
<reference evidence="8 9" key="1">
    <citation type="submission" date="2020-06" db="EMBL/GenBank/DDBJ databases">
        <title>Oricola thermophila sp. nov. isolated from a tidal sediments.</title>
        <authorList>
            <person name="Kwon K.K."/>
            <person name="Yang S.-H."/>
            <person name="Park M.-J."/>
        </authorList>
    </citation>
    <scope>NUCLEOTIDE SEQUENCE [LARGE SCALE GENOMIC DNA]</scope>
    <source>
        <strain evidence="8 9">MEBiC13590</strain>
    </source>
</reference>
<evidence type="ECO:0000256" key="3">
    <source>
        <dbReference type="ARBA" id="ARBA00022475"/>
    </source>
</evidence>
<keyword evidence="4 7" id="KW-0812">Transmembrane</keyword>
<evidence type="ECO:0000313" key="9">
    <source>
        <dbReference type="Proteomes" id="UP000509367"/>
    </source>
</evidence>
<proteinExistence type="predicted"/>
<dbReference type="Gene3D" id="1.10.1760.20">
    <property type="match status" value="1"/>
</dbReference>
<accession>A0A6N1VBU3</accession>
<keyword evidence="5 7" id="KW-1133">Transmembrane helix</keyword>
<evidence type="ECO:0000256" key="5">
    <source>
        <dbReference type="ARBA" id="ARBA00022989"/>
    </source>
</evidence>
<keyword evidence="9" id="KW-1185">Reference proteome</keyword>
<dbReference type="KEGG" id="orm:HTY61_08430"/>
<gene>
    <name evidence="8" type="ORF">HTY61_08430</name>
</gene>
<dbReference type="Pfam" id="PF01891">
    <property type="entry name" value="CbiM"/>
    <property type="match status" value="1"/>
</dbReference>
<evidence type="ECO:0000256" key="1">
    <source>
        <dbReference type="ARBA" id="ARBA00004651"/>
    </source>
</evidence>
<dbReference type="GO" id="GO:0000041">
    <property type="term" value="P:transition metal ion transport"/>
    <property type="evidence" value="ECO:0007669"/>
    <property type="project" value="InterPro"/>
</dbReference>
<evidence type="ECO:0000256" key="6">
    <source>
        <dbReference type="ARBA" id="ARBA00023136"/>
    </source>
</evidence>
<evidence type="ECO:0000256" key="2">
    <source>
        <dbReference type="ARBA" id="ARBA00022448"/>
    </source>
</evidence>
<dbReference type="AlphaFoldDB" id="A0A6N1VBU3"/>
<keyword evidence="6 7" id="KW-0472">Membrane</keyword>